<feature type="transmembrane region" description="Helical" evidence="1">
    <location>
        <begin position="142"/>
        <end position="162"/>
    </location>
</feature>
<keyword evidence="1" id="KW-0812">Transmembrane</keyword>
<evidence type="ECO:0000256" key="1">
    <source>
        <dbReference type="SAM" id="Phobius"/>
    </source>
</evidence>
<organism evidence="2 3">
    <name type="scientific">Xanthomonas floridensis</name>
    <dbReference type="NCBI Taxonomy" id="1843580"/>
    <lineage>
        <taxon>Bacteria</taxon>
        <taxon>Pseudomonadati</taxon>
        <taxon>Pseudomonadota</taxon>
        <taxon>Gammaproteobacteria</taxon>
        <taxon>Lysobacterales</taxon>
        <taxon>Lysobacteraceae</taxon>
        <taxon>Xanthomonas</taxon>
    </lineage>
</organism>
<dbReference type="RefSeq" id="WP_239692130.1">
    <property type="nucleotide sequence ID" value="NZ_JAYFSN010000006.1"/>
</dbReference>
<evidence type="ECO:0000313" key="2">
    <source>
        <dbReference type="EMBL" id="MEA5123767.1"/>
    </source>
</evidence>
<protein>
    <submittedName>
        <fullName evidence="2">DUF2946 family protein</fullName>
    </submittedName>
</protein>
<dbReference type="EMBL" id="JAYFSO010000007">
    <property type="protein sequence ID" value="MEA5123767.1"/>
    <property type="molecule type" value="Genomic_DNA"/>
</dbReference>
<keyword evidence="1" id="KW-1133">Transmembrane helix</keyword>
<keyword evidence="1" id="KW-0472">Membrane</keyword>
<proteinExistence type="predicted"/>
<dbReference type="Proteomes" id="UP001303614">
    <property type="component" value="Unassembled WGS sequence"/>
</dbReference>
<keyword evidence="3" id="KW-1185">Reference proteome</keyword>
<sequence length="196" mass="21427">MDDVIWLEDMQHEAVSRTAGIGWQARPKRRRRERAPWSRLPTMLRHPRFLQVMHRLALMGALLMAVAPVVSRWMQPDAEADRLRQLTDLCTSGGLQQLEAGAVMASAHAAHMMSMDLAMSGMGHGDAGTLSVDHRDGMACDYCVLAANLLPFLLLVLLLPLLQQAMTQPPALRTVPFGASAWPAHGARGPPDALPA</sequence>
<name>A0ABU5PWE3_9XANT</name>
<evidence type="ECO:0000313" key="3">
    <source>
        <dbReference type="Proteomes" id="UP001303614"/>
    </source>
</evidence>
<accession>A0ABU5PWE3</accession>
<feature type="transmembrane region" description="Helical" evidence="1">
    <location>
        <begin position="52"/>
        <end position="74"/>
    </location>
</feature>
<gene>
    <name evidence="2" type="ORF">VB146_07835</name>
</gene>
<reference evidence="2 3" key="1">
    <citation type="submission" date="2023-12" db="EMBL/GenBank/DDBJ databases">
        <title>Genome sequencing of Xanthomonas floridensis.</title>
        <authorList>
            <person name="Greer S."/>
            <person name="Harrison J."/>
            <person name="Grant M."/>
            <person name="Vicente J."/>
            <person name="Studholme D."/>
        </authorList>
    </citation>
    <scope>NUCLEOTIDE SEQUENCE [LARGE SCALE GENOMIC DNA]</scope>
    <source>
        <strain evidence="2 3">WHRI 8848</strain>
    </source>
</reference>
<dbReference type="InterPro" id="IPR021333">
    <property type="entry name" value="DUF2946"/>
</dbReference>
<dbReference type="Pfam" id="PF11162">
    <property type="entry name" value="DUF2946"/>
    <property type="match status" value="1"/>
</dbReference>
<comment type="caution">
    <text evidence="2">The sequence shown here is derived from an EMBL/GenBank/DDBJ whole genome shotgun (WGS) entry which is preliminary data.</text>
</comment>